<keyword evidence="1" id="KW-1133">Transmembrane helix</keyword>
<keyword evidence="1" id="KW-0812">Transmembrane</keyword>
<keyword evidence="3" id="KW-1185">Reference proteome</keyword>
<name>A0A8H7CQA0_9AGAR</name>
<evidence type="ECO:0000313" key="2">
    <source>
        <dbReference type="EMBL" id="KAF7344292.1"/>
    </source>
</evidence>
<feature type="transmembrane region" description="Helical" evidence="1">
    <location>
        <begin position="590"/>
        <end position="612"/>
    </location>
</feature>
<gene>
    <name evidence="2" type="ORF">MVEN_01720700</name>
</gene>
<comment type="caution">
    <text evidence="2">The sequence shown here is derived from an EMBL/GenBank/DDBJ whole genome shotgun (WGS) entry which is preliminary data.</text>
</comment>
<reference evidence="2" key="1">
    <citation type="submission" date="2020-05" db="EMBL/GenBank/DDBJ databases">
        <title>Mycena genomes resolve the evolution of fungal bioluminescence.</title>
        <authorList>
            <person name="Tsai I.J."/>
        </authorList>
    </citation>
    <scope>NUCLEOTIDE SEQUENCE</scope>
    <source>
        <strain evidence="2">CCC161011</strain>
    </source>
</reference>
<organism evidence="2 3">
    <name type="scientific">Mycena venus</name>
    <dbReference type="NCBI Taxonomy" id="2733690"/>
    <lineage>
        <taxon>Eukaryota</taxon>
        <taxon>Fungi</taxon>
        <taxon>Dikarya</taxon>
        <taxon>Basidiomycota</taxon>
        <taxon>Agaricomycotina</taxon>
        <taxon>Agaricomycetes</taxon>
        <taxon>Agaricomycetidae</taxon>
        <taxon>Agaricales</taxon>
        <taxon>Marasmiineae</taxon>
        <taxon>Mycenaceae</taxon>
        <taxon>Mycena</taxon>
    </lineage>
</organism>
<feature type="transmembrane region" description="Helical" evidence="1">
    <location>
        <begin position="174"/>
        <end position="198"/>
    </location>
</feature>
<proteinExistence type="predicted"/>
<keyword evidence="1" id="KW-0472">Membrane</keyword>
<dbReference type="OrthoDB" id="2644397at2759"/>
<feature type="transmembrane region" description="Helical" evidence="1">
    <location>
        <begin position="108"/>
        <end position="128"/>
    </location>
</feature>
<feature type="transmembrane region" description="Helical" evidence="1">
    <location>
        <begin position="66"/>
        <end position="88"/>
    </location>
</feature>
<accession>A0A8H7CQA0</accession>
<evidence type="ECO:0000313" key="3">
    <source>
        <dbReference type="Proteomes" id="UP000620124"/>
    </source>
</evidence>
<protein>
    <submittedName>
        <fullName evidence="2">Uncharacterized protein</fullName>
    </submittedName>
</protein>
<dbReference type="Proteomes" id="UP000620124">
    <property type="component" value="Unassembled WGS sequence"/>
</dbReference>
<dbReference type="AlphaFoldDB" id="A0A8H7CQA0"/>
<sequence>MRRPHFRAPPSQELYLLQASSDIKDDIAPETLISSETAFATALYRMSQEELEELPKRSVLQSSSSLRLLSVILHSTLIVIHLVLLGVWAKELQHNVVFSLEHQKLASLFITSITTTFGTVYSAVLVFLTQTLSLRRSLHVDQMLTATHDNAAAWSGIGSAVVYLWHQRTVRASLVSVLFAVLYLGNILGLHVTTPALFSLEAFNSNRFVPVGTNSLVALNSSIDLSDAAEVNTALSSMDAYASQSFYLLPSIFGSSTNLGLHQGTLYDEVDDNPGVGEMTVDAKGFAVSCGYVPGVQVQFGQDILGGAEWTFKLPDGSVYYDVHGEPFVADYRVGSTLPGVISALGRGPAGFTFYSTIPILDSSGSNGSSVELVPAWNANTEYAISEVQVFECSMELVDQTGLVDSQSHKISPGSIIPSIRKTSSTWTASGSVNVSATGTNSKSNLFIDDWSRWYSAIPGSDFPRDKTPGGQTSVSIADLYIIETLNLHPANIDDAPTSVNLHELENCLSTIVASMFWSLGHSPPQYEYNTTLLPVNWTDVSLTTTATQALTTADVAHTYVGLDNVVARPQILRGNATATQVISQVRLELSIIAVAVGLAASICLLVVSLSISGCKIREGSKSGEFEETDIDGAGILHVIWLYRNHPELHALLEQVDHPTNQTLREAGMVRTRLVGRCPVGRDRLSR</sequence>
<dbReference type="EMBL" id="JACAZI010000015">
    <property type="protein sequence ID" value="KAF7344292.1"/>
    <property type="molecule type" value="Genomic_DNA"/>
</dbReference>
<evidence type="ECO:0000256" key="1">
    <source>
        <dbReference type="SAM" id="Phobius"/>
    </source>
</evidence>